<dbReference type="PANTHER" id="PTHR43579">
    <property type="match status" value="1"/>
</dbReference>
<proteinExistence type="inferred from homology"/>
<evidence type="ECO:0000256" key="2">
    <source>
        <dbReference type="ARBA" id="ARBA00022670"/>
    </source>
</evidence>
<dbReference type="Gene3D" id="1.10.390.10">
    <property type="entry name" value="Neutral Protease Domain 2"/>
    <property type="match status" value="1"/>
</dbReference>
<dbReference type="SUPFAM" id="SSF55486">
    <property type="entry name" value="Metalloproteases ('zincins'), catalytic domain"/>
    <property type="match status" value="1"/>
</dbReference>
<gene>
    <name evidence="11" type="ORF">PBLR_14765</name>
</gene>
<accession>A0A383RHN5</accession>
<evidence type="ECO:0000256" key="3">
    <source>
        <dbReference type="ARBA" id="ARBA00022723"/>
    </source>
</evidence>
<evidence type="ECO:0000256" key="5">
    <source>
        <dbReference type="ARBA" id="ARBA00022833"/>
    </source>
</evidence>
<dbReference type="GO" id="GO:0004222">
    <property type="term" value="F:metalloendopeptidase activity"/>
    <property type="evidence" value="ECO:0007669"/>
    <property type="project" value="UniProtKB-UniRule"/>
</dbReference>
<evidence type="ECO:0000256" key="8">
    <source>
        <dbReference type="RuleBase" id="RU366073"/>
    </source>
</evidence>
<evidence type="ECO:0000256" key="4">
    <source>
        <dbReference type="ARBA" id="ARBA00022801"/>
    </source>
</evidence>
<feature type="domain" description="Peptidase M4 C-terminal" evidence="10">
    <location>
        <begin position="179"/>
        <end position="346"/>
    </location>
</feature>
<feature type="active site" description="Proton donor" evidence="7">
    <location>
        <position position="267"/>
    </location>
</feature>
<comment type="cofactor">
    <cofactor evidence="8">
        <name>Zn(2+)</name>
        <dbReference type="ChEBI" id="CHEBI:29105"/>
    </cofactor>
</comment>
<dbReference type="GO" id="GO:0005576">
    <property type="term" value="C:extracellular region"/>
    <property type="evidence" value="ECO:0007669"/>
    <property type="project" value="UniProtKB-SubCell"/>
</dbReference>
<keyword evidence="5 8" id="KW-0862">Zinc</keyword>
<evidence type="ECO:0000313" key="11">
    <source>
        <dbReference type="EMBL" id="SYX86343.1"/>
    </source>
</evidence>
<dbReference type="PRINTS" id="PR00730">
    <property type="entry name" value="THERMOLYSIN"/>
</dbReference>
<dbReference type="GO" id="GO:0006508">
    <property type="term" value="P:proteolysis"/>
    <property type="evidence" value="ECO:0007669"/>
    <property type="project" value="UniProtKB-KW"/>
</dbReference>
<dbReference type="InterPro" id="IPR027268">
    <property type="entry name" value="Peptidase_M4/M1_CTD_sf"/>
</dbReference>
<keyword evidence="2 8" id="KW-0645">Protease</keyword>
<reference evidence="12" key="1">
    <citation type="submission" date="2018-08" db="EMBL/GenBank/DDBJ databases">
        <authorList>
            <person name="Chevrot R."/>
        </authorList>
    </citation>
    <scope>NUCLEOTIDE SEQUENCE [LARGE SCALE GENOMIC DNA]</scope>
</reference>
<dbReference type="InterPro" id="IPR052759">
    <property type="entry name" value="Metalloprotease_M4"/>
</dbReference>
<evidence type="ECO:0000256" key="6">
    <source>
        <dbReference type="ARBA" id="ARBA00023049"/>
    </source>
</evidence>
<comment type="subcellular location">
    <subcellularLocation>
        <location evidence="8">Secreted</location>
    </subcellularLocation>
</comment>
<dbReference type="InterPro" id="IPR013856">
    <property type="entry name" value="Peptidase_M4_domain"/>
</dbReference>
<keyword evidence="3" id="KW-0479">Metal-binding</keyword>
<dbReference type="Pfam" id="PF02868">
    <property type="entry name" value="Peptidase_M4_C"/>
    <property type="match status" value="1"/>
</dbReference>
<keyword evidence="6 8" id="KW-0482">Metalloprotease</keyword>
<dbReference type="Proteomes" id="UP000304148">
    <property type="component" value="Chromosome"/>
</dbReference>
<dbReference type="GO" id="GO:0046872">
    <property type="term" value="F:metal ion binding"/>
    <property type="evidence" value="ECO:0007669"/>
    <property type="project" value="UniProtKB-UniRule"/>
</dbReference>
<sequence>MSKDHPHKEGFIPEYVLKELADRGNVNAQKTLEKMKLIENKVEKEKKNTQGINLLHSSNIAERLIYDSENTDQFKRKLVRREEDPPTSDEVVKIMFDFCGKTLEYLKNKLHRNSIDDQGMDIIANVHYFDGELNNAFYFPEIKQLAFGDGDGTSFKNFAKSIDVVAHEIAHGVTHHLNQLEYERQSGALNEHFSDVIGTAVQQFAKGQTAETADWLIGDEIVGPLWPGKALRSMKAPGTAYDGDRQVAHFNDFDPNLSLDDDNGGVHYYSGIPNKAFFLTAVKIGTDNAAFLWYTAWHNRAIIHPRATFKEALQAILEAAKTLVNRGELPPETVSVVKNAFEEVGVSTPVPV</sequence>
<evidence type="ECO:0000259" key="10">
    <source>
        <dbReference type="Pfam" id="PF02868"/>
    </source>
</evidence>
<dbReference type="Pfam" id="PF01447">
    <property type="entry name" value="Peptidase_M4"/>
    <property type="match status" value="1"/>
</dbReference>
<evidence type="ECO:0000256" key="7">
    <source>
        <dbReference type="PIRSR" id="PIRSR623612-1"/>
    </source>
</evidence>
<feature type="domain" description="Peptidase M4" evidence="9">
    <location>
        <begin position="99"/>
        <end position="174"/>
    </location>
</feature>
<dbReference type="EMBL" id="LS992241">
    <property type="protein sequence ID" value="SYX86343.1"/>
    <property type="molecule type" value="Genomic_DNA"/>
</dbReference>
<keyword evidence="8" id="KW-0964">Secreted</keyword>
<name>A0A383RHN5_PAEAL</name>
<protein>
    <recommendedName>
        <fullName evidence="8">Neutral metalloproteinase</fullName>
        <ecNumber evidence="8">3.4.24.-</ecNumber>
    </recommendedName>
</protein>
<keyword evidence="4 8" id="KW-0378">Hydrolase</keyword>
<dbReference type="CDD" id="cd09597">
    <property type="entry name" value="M4_TLP"/>
    <property type="match status" value="1"/>
</dbReference>
<comment type="function">
    <text evidence="8">Extracellular zinc metalloprotease.</text>
</comment>
<dbReference type="AlphaFoldDB" id="A0A383RHN5"/>
<dbReference type="InterPro" id="IPR023612">
    <property type="entry name" value="Peptidase_M4"/>
</dbReference>
<feature type="active site" evidence="7">
    <location>
        <position position="168"/>
    </location>
</feature>
<dbReference type="RefSeq" id="WP_138188332.1">
    <property type="nucleotide sequence ID" value="NZ_LS992241.1"/>
</dbReference>
<evidence type="ECO:0000256" key="1">
    <source>
        <dbReference type="ARBA" id="ARBA00009388"/>
    </source>
</evidence>
<dbReference type="Gene3D" id="3.10.170.10">
    <property type="match status" value="1"/>
</dbReference>
<dbReference type="InterPro" id="IPR001570">
    <property type="entry name" value="Peptidase_M4_C_domain"/>
</dbReference>
<organism evidence="11 12">
    <name type="scientific">Paenibacillus alvei</name>
    <name type="common">Bacillus alvei</name>
    <dbReference type="NCBI Taxonomy" id="44250"/>
    <lineage>
        <taxon>Bacteria</taxon>
        <taxon>Bacillati</taxon>
        <taxon>Bacillota</taxon>
        <taxon>Bacilli</taxon>
        <taxon>Bacillales</taxon>
        <taxon>Paenibacillaceae</taxon>
        <taxon>Paenibacillus</taxon>
    </lineage>
</organism>
<dbReference type="EC" id="3.4.24.-" evidence="8"/>
<dbReference type="PANTHER" id="PTHR43579:SF1">
    <property type="entry name" value="NEUTRAL METALLOPROTEINASE"/>
    <property type="match status" value="1"/>
</dbReference>
<evidence type="ECO:0000259" key="9">
    <source>
        <dbReference type="Pfam" id="PF01447"/>
    </source>
</evidence>
<evidence type="ECO:0000313" key="12">
    <source>
        <dbReference type="Proteomes" id="UP000304148"/>
    </source>
</evidence>
<comment type="similarity">
    <text evidence="1 8">Belongs to the peptidase M4 family.</text>
</comment>